<accession>A0ABR3Y5J6</accession>
<protein>
    <submittedName>
        <fullName evidence="2">Uncharacterized protein</fullName>
    </submittedName>
</protein>
<evidence type="ECO:0000256" key="1">
    <source>
        <dbReference type="SAM" id="MobiDB-lite"/>
    </source>
</evidence>
<comment type="caution">
    <text evidence="2">The sequence shown here is derived from an EMBL/GenBank/DDBJ whole genome shotgun (WGS) entry which is preliminary data.</text>
</comment>
<organism evidence="2 3">
    <name type="scientific">Diaporthe australafricana</name>
    <dbReference type="NCBI Taxonomy" id="127596"/>
    <lineage>
        <taxon>Eukaryota</taxon>
        <taxon>Fungi</taxon>
        <taxon>Dikarya</taxon>
        <taxon>Ascomycota</taxon>
        <taxon>Pezizomycotina</taxon>
        <taxon>Sordariomycetes</taxon>
        <taxon>Sordariomycetidae</taxon>
        <taxon>Diaporthales</taxon>
        <taxon>Diaporthaceae</taxon>
        <taxon>Diaporthe</taxon>
    </lineage>
</organism>
<feature type="compositionally biased region" description="Low complexity" evidence="1">
    <location>
        <begin position="58"/>
        <end position="78"/>
    </location>
</feature>
<sequence length="211" mass="23058">MLTRRGAFRQRGMDLPKIQTNITAIQAAVATTTSPIHDVDADLAEFIQVDDSCLDFLTPTSSSTTTPEGASGSSAGSTPQGGDDEVPWPRPMDRDIHGRSDLKHTAPRWAIRVRWVLSRDFDEQDSSSGQEESSSSSSIAAAAYEQQGWGRRPSVVDRRFSYGRKIQAGGGRRPSDFSLRAAPPGGLLRVRDEDIPFELVLCSEEDSLYSN</sequence>
<evidence type="ECO:0000313" key="3">
    <source>
        <dbReference type="Proteomes" id="UP001583177"/>
    </source>
</evidence>
<keyword evidence="3" id="KW-1185">Reference proteome</keyword>
<evidence type="ECO:0000313" key="2">
    <source>
        <dbReference type="EMBL" id="KAL1883323.1"/>
    </source>
</evidence>
<proteinExistence type="predicted"/>
<reference evidence="2 3" key="1">
    <citation type="journal article" date="2024" name="IMA Fungus">
        <title>IMA Genome - F19 : A genome assembly and annotation guide to empower mycologists, including annotated draft genome sequences of Ceratocystis pirilliformis, Diaporthe australafricana, Fusarium ophioides, Paecilomyces lecythidis, and Sporothrix stenoceras.</title>
        <authorList>
            <person name="Aylward J."/>
            <person name="Wilson A.M."/>
            <person name="Visagie C.M."/>
            <person name="Spraker J."/>
            <person name="Barnes I."/>
            <person name="Buitendag C."/>
            <person name="Ceriani C."/>
            <person name="Del Mar Angel L."/>
            <person name="du Plessis D."/>
            <person name="Fuchs T."/>
            <person name="Gasser K."/>
            <person name="Kramer D."/>
            <person name="Li W."/>
            <person name="Munsamy K."/>
            <person name="Piso A."/>
            <person name="Price J.L."/>
            <person name="Sonnekus B."/>
            <person name="Thomas C."/>
            <person name="van der Nest A."/>
            <person name="van Dijk A."/>
            <person name="van Heerden A."/>
            <person name="van Vuuren N."/>
            <person name="Yilmaz N."/>
            <person name="Duong T.A."/>
            <person name="van der Merwe N.A."/>
            <person name="Wingfield M.J."/>
            <person name="Wingfield B.D."/>
        </authorList>
    </citation>
    <scope>NUCLEOTIDE SEQUENCE [LARGE SCALE GENOMIC DNA]</scope>
    <source>
        <strain evidence="2 3">CMW 18300</strain>
    </source>
</reference>
<feature type="region of interest" description="Disordered" evidence="1">
    <location>
        <begin position="58"/>
        <end position="99"/>
    </location>
</feature>
<dbReference type="Proteomes" id="UP001583177">
    <property type="component" value="Unassembled WGS sequence"/>
</dbReference>
<gene>
    <name evidence="2" type="ORF">Daus18300_000381</name>
</gene>
<dbReference type="EMBL" id="JAWRVE010000002">
    <property type="protein sequence ID" value="KAL1883323.1"/>
    <property type="molecule type" value="Genomic_DNA"/>
</dbReference>
<name>A0ABR3Y5J6_9PEZI</name>